<dbReference type="Proteomes" id="UP001085076">
    <property type="component" value="Miscellaneous, Linkage group lg09"/>
</dbReference>
<dbReference type="Pfam" id="PF24068">
    <property type="entry name" value="TPD1_C"/>
    <property type="match status" value="1"/>
</dbReference>
<reference evidence="3" key="1">
    <citation type="submission" date="2021-03" db="EMBL/GenBank/DDBJ databases">
        <authorList>
            <person name="Li Z."/>
            <person name="Yang C."/>
        </authorList>
    </citation>
    <scope>NUCLEOTIDE SEQUENCE</scope>
    <source>
        <strain evidence="3">Dzin_1.0</strain>
        <tissue evidence="3">Leaf</tissue>
    </source>
</reference>
<accession>A0A9D5H4C2</accession>
<dbReference type="InterPro" id="IPR040361">
    <property type="entry name" value="TPD1"/>
</dbReference>
<dbReference type="GO" id="GO:0001709">
    <property type="term" value="P:cell fate determination"/>
    <property type="evidence" value="ECO:0007669"/>
    <property type="project" value="TreeGrafter"/>
</dbReference>
<comment type="caution">
    <text evidence="3">The sequence shown here is derived from an EMBL/GenBank/DDBJ whole genome shotgun (WGS) entry which is preliminary data.</text>
</comment>
<evidence type="ECO:0000313" key="4">
    <source>
        <dbReference type="Proteomes" id="UP001085076"/>
    </source>
</evidence>
<name>A0A9D5H4C2_9LILI</name>
<feature type="chain" id="PRO_5039293459" evidence="2">
    <location>
        <begin position="24"/>
        <end position="122"/>
    </location>
</feature>
<organism evidence="3 4">
    <name type="scientific">Dioscorea zingiberensis</name>
    <dbReference type="NCBI Taxonomy" id="325984"/>
    <lineage>
        <taxon>Eukaryota</taxon>
        <taxon>Viridiplantae</taxon>
        <taxon>Streptophyta</taxon>
        <taxon>Embryophyta</taxon>
        <taxon>Tracheophyta</taxon>
        <taxon>Spermatophyta</taxon>
        <taxon>Magnoliopsida</taxon>
        <taxon>Liliopsida</taxon>
        <taxon>Dioscoreales</taxon>
        <taxon>Dioscoreaceae</taxon>
        <taxon>Dioscorea</taxon>
    </lineage>
</organism>
<feature type="signal peptide" evidence="2">
    <location>
        <begin position="1"/>
        <end position="23"/>
    </location>
</feature>
<dbReference type="PANTHER" id="PTHR33184:SF2">
    <property type="entry name" value="APPLE DOMAIN-CONTAINING PROTEIN"/>
    <property type="match status" value="1"/>
</dbReference>
<dbReference type="EMBL" id="JAGGNH010000009">
    <property type="protein sequence ID" value="KAJ0962793.1"/>
    <property type="molecule type" value="Genomic_DNA"/>
</dbReference>
<proteinExistence type="predicted"/>
<gene>
    <name evidence="3" type="ORF">J5N97_027915</name>
</gene>
<dbReference type="PANTHER" id="PTHR33184">
    <property type="entry name" value="PROTEIN TAPETUM DETERMINANT 1-LIKE-RELATED"/>
    <property type="match status" value="1"/>
</dbReference>
<keyword evidence="4" id="KW-1185">Reference proteome</keyword>
<evidence type="ECO:0000313" key="3">
    <source>
        <dbReference type="EMBL" id="KAJ0962793.1"/>
    </source>
</evidence>
<sequence>MAPTILHAFLASLLLFSIKTACGKCAPKDIFIGQTTWKDSLGRQIYTVVIANVGLVPVTDVHVSCNGFDPKELIMKRPGIFRVERRGDCLVNEAGKLDVGDSVTFDYVNDFQFELYPIDVQC</sequence>
<reference evidence="3" key="2">
    <citation type="journal article" date="2022" name="Hortic Res">
        <title>The genome of Dioscorea zingiberensis sheds light on the biosynthesis, origin and evolution of the medicinally important diosgenin saponins.</title>
        <authorList>
            <person name="Li Y."/>
            <person name="Tan C."/>
            <person name="Li Z."/>
            <person name="Guo J."/>
            <person name="Li S."/>
            <person name="Chen X."/>
            <person name="Wang C."/>
            <person name="Dai X."/>
            <person name="Yang H."/>
            <person name="Song W."/>
            <person name="Hou L."/>
            <person name="Xu J."/>
            <person name="Tong Z."/>
            <person name="Xu A."/>
            <person name="Yuan X."/>
            <person name="Wang W."/>
            <person name="Yang Q."/>
            <person name="Chen L."/>
            <person name="Sun Z."/>
            <person name="Wang K."/>
            <person name="Pan B."/>
            <person name="Chen J."/>
            <person name="Bao Y."/>
            <person name="Liu F."/>
            <person name="Qi X."/>
            <person name="Gang D.R."/>
            <person name="Wen J."/>
            <person name="Li J."/>
        </authorList>
    </citation>
    <scope>NUCLEOTIDE SEQUENCE</scope>
    <source>
        <strain evidence="3">Dzin_1.0</strain>
    </source>
</reference>
<protein>
    <submittedName>
        <fullName evidence="3">Uncharacterized protein</fullName>
    </submittedName>
</protein>
<evidence type="ECO:0000256" key="1">
    <source>
        <dbReference type="ARBA" id="ARBA00022729"/>
    </source>
</evidence>
<dbReference type="AlphaFoldDB" id="A0A9D5H4C2"/>
<keyword evidence="1 2" id="KW-0732">Signal</keyword>
<evidence type="ECO:0000256" key="2">
    <source>
        <dbReference type="SAM" id="SignalP"/>
    </source>
</evidence>